<reference evidence="1 2" key="1">
    <citation type="journal article" date="2013" name="Virol. J.">
        <title>Genome sequence and analysis of a broad-host range lytic bacteriophage that infects the Bacillus cereus group.</title>
        <authorList>
            <person name="El-Arabi T.F."/>
            <person name="Griffiths M.W."/>
            <person name="She Y.M."/>
            <person name="Villegas A."/>
            <person name="Lingohr E.J."/>
            <person name="Kropinski A.M."/>
        </authorList>
    </citation>
    <scope>NUCLEOTIDE SEQUENCE [LARGE SCALE GENOMIC DNA]</scope>
</reference>
<sequence>MRYTLKKALVASRTSSSGRVGTPILGYSLLDSETGEVSIYSKYDAYRFVKYHKATNCEAKTRTMVVDGESETIYYLKPNDGTKMNEYLLSVE</sequence>
<organism evidence="1 2">
    <name type="scientific">Bacillus phage vB_BceM_Bc431v3</name>
    <dbReference type="NCBI Taxonomy" id="1195072"/>
    <lineage>
        <taxon>Viruses</taxon>
        <taxon>Duplodnaviria</taxon>
        <taxon>Heunggongvirae</taxon>
        <taxon>Uroviricota</taxon>
        <taxon>Caudoviricetes</taxon>
        <taxon>Herelleviridae</taxon>
        <taxon>Bastillevirinae</taxon>
        <taxon>Caeruleovirus</taxon>
        <taxon>Caeruleovirus Bc431</taxon>
    </lineage>
</organism>
<accession>M4HNK7</accession>
<keyword evidence="2" id="KW-1185">Reference proteome</keyword>
<proteinExistence type="predicted"/>
<dbReference type="EMBL" id="JX094431">
    <property type="protein sequence ID" value="AFQ96489.1"/>
    <property type="molecule type" value="Genomic_DNA"/>
</dbReference>
<dbReference type="GeneID" id="15041938"/>
<gene>
    <name evidence="1" type="primary">orf180</name>
</gene>
<dbReference type="RefSeq" id="YP_007677079.1">
    <property type="nucleotide sequence ID" value="NC_020873.1"/>
</dbReference>
<dbReference type="KEGG" id="vg:15041938"/>
<protein>
    <submittedName>
        <fullName evidence="1">Uncharacterized protein</fullName>
    </submittedName>
</protein>
<evidence type="ECO:0000313" key="2">
    <source>
        <dbReference type="Proteomes" id="UP000011865"/>
    </source>
</evidence>
<evidence type="ECO:0000313" key="1">
    <source>
        <dbReference type="EMBL" id="AFQ96489.1"/>
    </source>
</evidence>
<name>M4HNK7_9CAUD</name>
<dbReference type="Proteomes" id="UP000011865">
    <property type="component" value="Segment"/>
</dbReference>